<gene>
    <name evidence="2" type="ORF">GRI55_09530</name>
    <name evidence="1" type="ORF">QOZ97_000482</name>
</gene>
<accession>A0A6I4UFE4</accession>
<dbReference type="EMBL" id="WTYG01000002">
    <property type="protein sequence ID" value="MXP36013.1"/>
    <property type="molecule type" value="Genomic_DNA"/>
</dbReference>
<name>A0A6I4UFE4_9SPHN</name>
<dbReference type="Proteomes" id="UP000439914">
    <property type="component" value="Unassembled WGS sequence"/>
</dbReference>
<evidence type="ECO:0000313" key="3">
    <source>
        <dbReference type="Proteomes" id="UP000439914"/>
    </source>
</evidence>
<proteinExistence type="predicted"/>
<dbReference type="Proteomes" id="UP001238601">
    <property type="component" value="Unassembled WGS sequence"/>
</dbReference>
<dbReference type="GeneID" id="93685324"/>
<evidence type="ECO:0000313" key="4">
    <source>
        <dbReference type="Proteomes" id="UP001238601"/>
    </source>
</evidence>
<dbReference type="RefSeq" id="WP_160766951.1">
    <property type="nucleotide sequence ID" value="NZ_JAUSWK010000001.1"/>
</dbReference>
<evidence type="ECO:0000313" key="2">
    <source>
        <dbReference type="EMBL" id="MXP36013.1"/>
    </source>
</evidence>
<reference evidence="2 3" key="1">
    <citation type="submission" date="2019-12" db="EMBL/GenBank/DDBJ databases">
        <title>Genomic-based taxomic classification of the family Erythrobacteraceae.</title>
        <authorList>
            <person name="Xu L."/>
        </authorList>
    </citation>
    <scope>NUCLEOTIDE SEQUENCE [LARGE SCALE GENOMIC DNA]</scope>
    <source>
        <strain evidence="2 3">CGMCC 1.8703</strain>
    </source>
</reference>
<protein>
    <submittedName>
        <fullName evidence="2">Uncharacterized protein</fullName>
    </submittedName>
</protein>
<sequence>MAENGARHPRIISSLTIVRNRSEFARQSAIRSIALFTAQVCPDYNARFHLEHSAFDSETSRAEIIQGIVERVPQRATLISRAPPMMRHYLHHRSADGSPASPTDLQLLQRHRSDLHVVPLECASDTLDETAAAFDIRRAGPGSSTLAQARKAADEAQLLYLTYLWAFVRPSQRISFSAAWQAWREIERARPMPF</sequence>
<dbReference type="AlphaFoldDB" id="A0A6I4UFE4"/>
<evidence type="ECO:0000313" key="1">
    <source>
        <dbReference type="EMBL" id="MDQ0564972.1"/>
    </source>
</evidence>
<comment type="caution">
    <text evidence="2">The sequence shown here is derived from an EMBL/GenBank/DDBJ whole genome shotgun (WGS) entry which is preliminary data.</text>
</comment>
<keyword evidence="4" id="KW-1185">Reference proteome</keyword>
<dbReference type="EMBL" id="JAUSWK010000001">
    <property type="protein sequence ID" value="MDQ0564972.1"/>
    <property type="molecule type" value="Genomic_DNA"/>
</dbReference>
<organism evidence="2 3">
    <name type="scientific">Qipengyuania citrea</name>
    <dbReference type="NCBI Taxonomy" id="225971"/>
    <lineage>
        <taxon>Bacteria</taxon>
        <taxon>Pseudomonadati</taxon>
        <taxon>Pseudomonadota</taxon>
        <taxon>Alphaproteobacteria</taxon>
        <taxon>Sphingomonadales</taxon>
        <taxon>Erythrobacteraceae</taxon>
        <taxon>Qipengyuania</taxon>
    </lineage>
</organism>
<reference evidence="1 4" key="2">
    <citation type="submission" date="2023-07" db="EMBL/GenBank/DDBJ databases">
        <title>Genomic Encyclopedia of Type Strains, Phase IV (KMG-IV): sequencing the most valuable type-strain genomes for metagenomic binning, comparative biology and taxonomic classification.</title>
        <authorList>
            <person name="Goeker M."/>
        </authorList>
    </citation>
    <scope>NUCLEOTIDE SEQUENCE [LARGE SCALE GENOMIC DNA]</scope>
    <source>
        <strain evidence="1 4">DSM 14432</strain>
    </source>
</reference>